<comment type="caution">
    <text evidence="13">The sequence shown here is derived from an EMBL/GenBank/DDBJ whole genome shotgun (WGS) entry which is preliminary data.</text>
</comment>
<dbReference type="InterPro" id="IPR004424">
    <property type="entry name" value="IspE"/>
</dbReference>
<feature type="domain" description="GHMP kinase N-terminal" evidence="11">
    <location>
        <begin position="68"/>
        <end position="122"/>
    </location>
</feature>
<evidence type="ECO:0000256" key="4">
    <source>
        <dbReference type="ARBA" id="ARBA00022679"/>
    </source>
</evidence>
<evidence type="ECO:0000256" key="3">
    <source>
        <dbReference type="ARBA" id="ARBA00017473"/>
    </source>
</evidence>
<evidence type="ECO:0000259" key="11">
    <source>
        <dbReference type="Pfam" id="PF00288"/>
    </source>
</evidence>
<feature type="active site" evidence="10">
    <location>
        <position position="11"/>
    </location>
</feature>
<dbReference type="PANTHER" id="PTHR43527">
    <property type="entry name" value="4-DIPHOSPHOCYTIDYL-2-C-METHYL-D-ERYTHRITOL KINASE, CHLOROPLASTIC"/>
    <property type="match status" value="1"/>
</dbReference>
<dbReference type="PANTHER" id="PTHR43527:SF2">
    <property type="entry name" value="4-DIPHOSPHOCYTIDYL-2-C-METHYL-D-ERYTHRITOL KINASE, CHLOROPLASTIC"/>
    <property type="match status" value="1"/>
</dbReference>
<dbReference type="Pfam" id="PF00288">
    <property type="entry name" value="GHMP_kinases_N"/>
    <property type="match status" value="1"/>
</dbReference>
<feature type="binding site" evidence="10">
    <location>
        <begin position="96"/>
        <end position="106"/>
    </location>
    <ligand>
        <name>ATP</name>
        <dbReference type="ChEBI" id="CHEBI:30616"/>
    </ligand>
</feature>
<dbReference type="InterPro" id="IPR006204">
    <property type="entry name" value="GHMP_kinase_N_dom"/>
</dbReference>
<evidence type="ECO:0000313" key="13">
    <source>
        <dbReference type="EMBL" id="OOY13300.1"/>
    </source>
</evidence>
<gene>
    <name evidence="10" type="primary">ispE</name>
    <name evidence="13" type="ORF">BMG00_05785</name>
</gene>
<dbReference type="EMBL" id="MPZS01000001">
    <property type="protein sequence ID" value="OOY13300.1"/>
    <property type="molecule type" value="Genomic_DNA"/>
</dbReference>
<dbReference type="InterPro" id="IPR014721">
    <property type="entry name" value="Ribsml_uS5_D2-typ_fold_subgr"/>
</dbReference>
<keyword evidence="8 10" id="KW-0414">Isoprene biosynthesis</keyword>
<dbReference type="Proteomes" id="UP000242224">
    <property type="component" value="Unassembled WGS sequence"/>
</dbReference>
<protein>
    <recommendedName>
        <fullName evidence="3 10">4-diphosphocytidyl-2-C-methyl-D-erythritol kinase</fullName>
        <shortName evidence="10">CMK</shortName>
        <ecNumber evidence="2 10">2.7.1.148</ecNumber>
    </recommendedName>
    <alternativeName>
        <fullName evidence="9 10">4-(cytidine-5'-diphospho)-2-C-methyl-D-erythritol kinase</fullName>
    </alternativeName>
</protein>
<dbReference type="InterPro" id="IPR020568">
    <property type="entry name" value="Ribosomal_Su5_D2-typ_SF"/>
</dbReference>
<sequence length="327" mass="33823">MRATSVFAPAKINLTLHVTGLRTDGYHLLDSLVAFAPVGDGLVIEPGDTLSVTVEGPEAAGVPADMSNLVLKAAAFLAESAGVARGASFLLDKRLPPASGIGGGSSDAAAAIRGLMAFWELSPETDLDPAHGARAQDPAQQEAMTAEMPPRLAGLSRGLAKLGADVPMCLVPRPLRVGGIGEVLTRVDLPPLPALLVNPRVEVPTPAVFKALALKDNPAMPETLPNFAGTSDCIEWLATQRNDLQAPAIATAPVIAEVITELSTLPGCRLARMSGSGATCVALFETEDAACDAEVRLAAQRPGWWIASGNLGDQTQKAQPRSHAPSS</sequence>
<keyword evidence="6 10" id="KW-0418">Kinase</keyword>
<evidence type="ECO:0000259" key="12">
    <source>
        <dbReference type="Pfam" id="PF08544"/>
    </source>
</evidence>
<keyword evidence="4 10" id="KW-0808">Transferase</keyword>
<comment type="similarity">
    <text evidence="1 10">Belongs to the GHMP kinase family. IspE subfamily.</text>
</comment>
<dbReference type="GO" id="GO:0016301">
    <property type="term" value="F:kinase activity"/>
    <property type="evidence" value="ECO:0007669"/>
    <property type="project" value="UniProtKB-KW"/>
</dbReference>
<evidence type="ECO:0000256" key="9">
    <source>
        <dbReference type="ARBA" id="ARBA00032554"/>
    </source>
</evidence>
<evidence type="ECO:0000256" key="5">
    <source>
        <dbReference type="ARBA" id="ARBA00022741"/>
    </source>
</evidence>
<dbReference type="InterPro" id="IPR036554">
    <property type="entry name" value="GHMP_kinase_C_sf"/>
</dbReference>
<keyword evidence="14" id="KW-1185">Reference proteome</keyword>
<comment type="pathway">
    <text evidence="10">Isoprenoid biosynthesis; isopentenyl diphosphate biosynthesis via DXP pathway; isopentenyl diphosphate from 1-deoxy-D-xylulose 5-phosphate: step 3/6.</text>
</comment>
<evidence type="ECO:0000256" key="10">
    <source>
        <dbReference type="HAMAP-Rule" id="MF_00061"/>
    </source>
</evidence>
<evidence type="ECO:0000256" key="1">
    <source>
        <dbReference type="ARBA" id="ARBA00009684"/>
    </source>
</evidence>
<reference evidence="13 14" key="1">
    <citation type="submission" date="2016-11" db="EMBL/GenBank/DDBJ databases">
        <title>A multilocus sequence analysis scheme for characterization of bacteria in the genus Thioclava.</title>
        <authorList>
            <person name="Liu Y."/>
            <person name="Shao Z."/>
        </authorList>
    </citation>
    <scope>NUCLEOTIDE SEQUENCE [LARGE SCALE GENOMIC DNA]</scope>
    <source>
        <strain evidence="13 14">11.10-0-13</strain>
    </source>
</reference>
<name>A0ABX3MP34_9RHOB</name>
<comment type="function">
    <text evidence="10">Catalyzes the phosphorylation of the position 2 hydroxy group of 4-diphosphocytidyl-2C-methyl-D-erythritol.</text>
</comment>
<dbReference type="SUPFAM" id="SSF54211">
    <property type="entry name" value="Ribosomal protein S5 domain 2-like"/>
    <property type="match status" value="1"/>
</dbReference>
<keyword evidence="7 10" id="KW-0067">ATP-binding</keyword>
<evidence type="ECO:0000256" key="8">
    <source>
        <dbReference type="ARBA" id="ARBA00023229"/>
    </source>
</evidence>
<dbReference type="Gene3D" id="3.30.70.890">
    <property type="entry name" value="GHMP kinase, C-terminal domain"/>
    <property type="match status" value="1"/>
</dbReference>
<comment type="catalytic activity">
    <reaction evidence="10">
        <text>4-CDP-2-C-methyl-D-erythritol + ATP = 4-CDP-2-C-methyl-D-erythritol 2-phosphate + ADP + H(+)</text>
        <dbReference type="Rhea" id="RHEA:18437"/>
        <dbReference type="ChEBI" id="CHEBI:15378"/>
        <dbReference type="ChEBI" id="CHEBI:30616"/>
        <dbReference type="ChEBI" id="CHEBI:57823"/>
        <dbReference type="ChEBI" id="CHEBI:57919"/>
        <dbReference type="ChEBI" id="CHEBI:456216"/>
        <dbReference type="EC" id="2.7.1.148"/>
    </reaction>
</comment>
<dbReference type="SUPFAM" id="SSF55060">
    <property type="entry name" value="GHMP Kinase, C-terminal domain"/>
    <property type="match status" value="1"/>
</dbReference>
<evidence type="ECO:0000256" key="7">
    <source>
        <dbReference type="ARBA" id="ARBA00022840"/>
    </source>
</evidence>
<evidence type="ECO:0000256" key="6">
    <source>
        <dbReference type="ARBA" id="ARBA00022777"/>
    </source>
</evidence>
<accession>A0ABX3MP34</accession>
<feature type="domain" description="GHMP kinase C-terminal" evidence="12">
    <location>
        <begin position="240"/>
        <end position="294"/>
    </location>
</feature>
<dbReference type="HAMAP" id="MF_00061">
    <property type="entry name" value="IspE"/>
    <property type="match status" value="1"/>
</dbReference>
<proteinExistence type="inferred from homology"/>
<dbReference type="InterPro" id="IPR013750">
    <property type="entry name" value="GHMP_kinase_C_dom"/>
</dbReference>
<dbReference type="Pfam" id="PF08544">
    <property type="entry name" value="GHMP_kinases_C"/>
    <property type="match status" value="1"/>
</dbReference>
<dbReference type="PIRSF" id="PIRSF010376">
    <property type="entry name" value="IspE"/>
    <property type="match status" value="1"/>
</dbReference>
<dbReference type="Gene3D" id="3.30.230.10">
    <property type="match status" value="1"/>
</dbReference>
<evidence type="ECO:0000256" key="2">
    <source>
        <dbReference type="ARBA" id="ARBA00012052"/>
    </source>
</evidence>
<feature type="active site" evidence="10">
    <location>
        <position position="165"/>
    </location>
</feature>
<organism evidence="13 14">
    <name type="scientific">Thioclava marina</name>
    <dbReference type="NCBI Taxonomy" id="1915077"/>
    <lineage>
        <taxon>Bacteria</taxon>
        <taxon>Pseudomonadati</taxon>
        <taxon>Pseudomonadota</taxon>
        <taxon>Alphaproteobacteria</taxon>
        <taxon>Rhodobacterales</taxon>
        <taxon>Paracoccaceae</taxon>
        <taxon>Thioclava</taxon>
    </lineage>
</organism>
<dbReference type="EC" id="2.7.1.148" evidence="2 10"/>
<evidence type="ECO:0000313" key="14">
    <source>
        <dbReference type="Proteomes" id="UP000242224"/>
    </source>
</evidence>
<dbReference type="RefSeq" id="WP_078573628.1">
    <property type="nucleotide sequence ID" value="NZ_MPZS01000001.1"/>
</dbReference>
<keyword evidence="5 10" id="KW-0547">Nucleotide-binding</keyword>